<feature type="transmembrane region" description="Helical" evidence="1">
    <location>
        <begin position="12"/>
        <end position="34"/>
    </location>
</feature>
<evidence type="ECO:0000256" key="1">
    <source>
        <dbReference type="SAM" id="Phobius"/>
    </source>
</evidence>
<dbReference type="AlphaFoldDB" id="A0A7I7YQW5"/>
<organism evidence="2 3">
    <name type="scientific">Mycobacterium parmense</name>
    <dbReference type="NCBI Taxonomy" id="185642"/>
    <lineage>
        <taxon>Bacteria</taxon>
        <taxon>Bacillati</taxon>
        <taxon>Actinomycetota</taxon>
        <taxon>Actinomycetes</taxon>
        <taxon>Mycobacteriales</taxon>
        <taxon>Mycobacteriaceae</taxon>
        <taxon>Mycobacterium</taxon>
        <taxon>Mycobacterium simiae complex</taxon>
    </lineage>
</organism>
<feature type="transmembrane region" description="Helical" evidence="1">
    <location>
        <begin position="201"/>
        <end position="221"/>
    </location>
</feature>
<keyword evidence="1" id="KW-0812">Transmembrane</keyword>
<feature type="transmembrane region" description="Helical" evidence="1">
    <location>
        <begin position="82"/>
        <end position="102"/>
    </location>
</feature>
<feature type="transmembrane region" description="Helical" evidence="1">
    <location>
        <begin position="139"/>
        <end position="158"/>
    </location>
</feature>
<feature type="transmembrane region" description="Helical" evidence="1">
    <location>
        <begin position="233"/>
        <end position="254"/>
    </location>
</feature>
<accession>A0A7I7YQW5</accession>
<name>A0A7I7YQW5_9MYCO</name>
<feature type="transmembrane region" description="Helical" evidence="1">
    <location>
        <begin position="55"/>
        <end position="76"/>
    </location>
</feature>
<keyword evidence="1" id="KW-1133">Transmembrane helix</keyword>
<sequence length="310" mass="32162">MGIRRGMGWVTHHAIAIVSALLAAFWAAVGIVVRQRIAQDVPPDKAMATTLARRPIWWAGQAAAIAGFAFQALALAHGSLLLVQPLLVSSLLFALPISAWLCHQRVHPADWGWATLLTLALAVFVLVGEPREGHNRPAVPAWTLALGITVPLVVACVLGARRVAGRRRAMLLAIPVAVILGFIAVLTKICTHRFAIGGLPALLTVPAPYVLVGLALMLTVMQQAAFHAGALQASVPIMLVGEPIVAVALGMIVLGEHIAVRGSAGAVLLLTAAAMAASTVALARGRASDTTALAPQADPNDDVMADAATC</sequence>
<evidence type="ECO:0000313" key="3">
    <source>
        <dbReference type="Proteomes" id="UP000467105"/>
    </source>
</evidence>
<feature type="transmembrane region" description="Helical" evidence="1">
    <location>
        <begin position="170"/>
        <end position="189"/>
    </location>
</feature>
<protein>
    <submittedName>
        <fullName evidence="2">Uncharacterized protein</fullName>
    </submittedName>
</protein>
<reference evidence="2 3" key="1">
    <citation type="journal article" date="2019" name="Emerg. Microbes Infect.">
        <title>Comprehensive subspecies identification of 175 nontuberculous mycobacteria species based on 7547 genomic profiles.</title>
        <authorList>
            <person name="Matsumoto Y."/>
            <person name="Kinjo T."/>
            <person name="Motooka D."/>
            <person name="Nabeya D."/>
            <person name="Jung N."/>
            <person name="Uechi K."/>
            <person name="Horii T."/>
            <person name="Iida T."/>
            <person name="Fujita J."/>
            <person name="Nakamura S."/>
        </authorList>
    </citation>
    <scope>NUCLEOTIDE SEQUENCE [LARGE SCALE GENOMIC DNA]</scope>
    <source>
        <strain evidence="2 3">JCM 14742</strain>
    </source>
</reference>
<proteinExistence type="predicted"/>
<feature type="transmembrane region" description="Helical" evidence="1">
    <location>
        <begin position="260"/>
        <end position="283"/>
    </location>
</feature>
<dbReference type="NCBIfam" id="NF038012">
    <property type="entry name" value="DMT_1"/>
    <property type="match status" value="1"/>
</dbReference>
<gene>
    <name evidence="2" type="ORF">MPRM_09480</name>
</gene>
<dbReference type="PANTHER" id="PTHR40761">
    <property type="entry name" value="CONSERVED INTEGRAL MEMBRANE ALANINE VALINE AND LEUCINE RICH PROTEIN-RELATED"/>
    <property type="match status" value="1"/>
</dbReference>
<dbReference type="PANTHER" id="PTHR40761:SF1">
    <property type="entry name" value="CONSERVED INTEGRAL MEMBRANE ALANINE VALINE AND LEUCINE RICH PROTEIN-RELATED"/>
    <property type="match status" value="1"/>
</dbReference>
<feature type="transmembrane region" description="Helical" evidence="1">
    <location>
        <begin position="109"/>
        <end position="127"/>
    </location>
</feature>
<dbReference type="EMBL" id="AP022614">
    <property type="protein sequence ID" value="BBZ43667.1"/>
    <property type="molecule type" value="Genomic_DNA"/>
</dbReference>
<keyword evidence="3" id="KW-1185">Reference proteome</keyword>
<keyword evidence="1" id="KW-0472">Membrane</keyword>
<evidence type="ECO:0000313" key="2">
    <source>
        <dbReference type="EMBL" id="BBZ43667.1"/>
    </source>
</evidence>
<dbReference type="Proteomes" id="UP000467105">
    <property type="component" value="Chromosome"/>
</dbReference>